<dbReference type="EMBL" id="FQZL01000022">
    <property type="protein sequence ID" value="SHJ47950.1"/>
    <property type="molecule type" value="Genomic_DNA"/>
</dbReference>
<evidence type="ECO:0000313" key="4">
    <source>
        <dbReference type="Proteomes" id="UP000184052"/>
    </source>
</evidence>
<dbReference type="Proteomes" id="UP000184052">
    <property type="component" value="Unassembled WGS sequence"/>
</dbReference>
<dbReference type="Pfam" id="PF13561">
    <property type="entry name" value="adh_short_C2"/>
    <property type="match status" value="1"/>
</dbReference>
<keyword evidence="4" id="KW-1185">Reference proteome</keyword>
<dbReference type="PANTHER" id="PTHR42760">
    <property type="entry name" value="SHORT-CHAIN DEHYDROGENASES/REDUCTASES FAMILY MEMBER"/>
    <property type="match status" value="1"/>
</dbReference>
<name>A0A1M6JMR1_9FIRM</name>
<reference evidence="3" key="1">
    <citation type="submission" date="2016-11" db="EMBL/GenBank/DDBJ databases">
        <authorList>
            <person name="Jaros S."/>
            <person name="Januszkiewicz K."/>
            <person name="Wedrychowicz H."/>
        </authorList>
    </citation>
    <scope>NUCLEOTIDE SEQUENCE [LARGE SCALE GENOMIC DNA]</scope>
    <source>
        <strain evidence="3">DSM 17477</strain>
    </source>
</reference>
<gene>
    <name evidence="3" type="ORF">SAMN02745751_02660</name>
</gene>
<dbReference type="OrthoDB" id="9803333at2"/>
<dbReference type="SUPFAM" id="SSF51735">
    <property type="entry name" value="NAD(P)-binding Rossmann-fold domains"/>
    <property type="match status" value="1"/>
</dbReference>
<dbReference type="InterPro" id="IPR002347">
    <property type="entry name" value="SDR_fam"/>
</dbReference>
<protein>
    <submittedName>
        <fullName evidence="3">3-oxoacyl-[acyl-carrier protein] reductase</fullName>
    </submittedName>
</protein>
<organism evidence="3 4">
    <name type="scientific">Dethiosulfatibacter aminovorans DSM 17477</name>
    <dbReference type="NCBI Taxonomy" id="1121476"/>
    <lineage>
        <taxon>Bacteria</taxon>
        <taxon>Bacillati</taxon>
        <taxon>Bacillota</taxon>
        <taxon>Tissierellia</taxon>
        <taxon>Dethiosulfatibacter</taxon>
    </lineage>
</organism>
<dbReference type="FunFam" id="3.40.50.720:FF:000084">
    <property type="entry name" value="Short-chain dehydrogenase reductase"/>
    <property type="match status" value="1"/>
</dbReference>
<sequence length="245" mass="26427">MNEFKDKVVVISGAGAGMAAEQAKHFLEEGAYVIGLDVNGAGLKEVREKNIQYSDHFLSYEVDISKKDQIETAITEATKNLKHIDVLVNTAGVFDKYTPMMDIDEKLWDLILNVNVKGMFMLSQAVLPYMLDQNKGVIINIASAAGVRGSGGGVAYTASKHGVLGLTKRMSFELGPKGIRVLAVGPGRISTQMNEGTANLIDERLPAQRNGKVSEIADVILFLASEKADYIHGGALMVDGGWTIL</sequence>
<evidence type="ECO:0000256" key="1">
    <source>
        <dbReference type="ARBA" id="ARBA00006484"/>
    </source>
</evidence>
<accession>A0A1M6JMR1</accession>
<dbReference type="STRING" id="1121476.SAMN02745751_02660"/>
<dbReference type="GO" id="GO:0008206">
    <property type="term" value="P:bile acid metabolic process"/>
    <property type="evidence" value="ECO:0007669"/>
    <property type="project" value="UniProtKB-ARBA"/>
</dbReference>
<dbReference type="AlphaFoldDB" id="A0A1M6JMR1"/>
<dbReference type="RefSeq" id="WP_073050062.1">
    <property type="nucleotide sequence ID" value="NZ_FQZL01000022.1"/>
</dbReference>
<evidence type="ECO:0000313" key="3">
    <source>
        <dbReference type="EMBL" id="SHJ47950.1"/>
    </source>
</evidence>
<dbReference type="PRINTS" id="PR00080">
    <property type="entry name" value="SDRFAMILY"/>
</dbReference>
<dbReference type="InterPro" id="IPR036291">
    <property type="entry name" value="NAD(P)-bd_dom_sf"/>
</dbReference>
<dbReference type="PRINTS" id="PR00081">
    <property type="entry name" value="GDHRDH"/>
</dbReference>
<evidence type="ECO:0000256" key="2">
    <source>
        <dbReference type="ARBA" id="ARBA00023002"/>
    </source>
</evidence>
<dbReference type="CDD" id="cd05233">
    <property type="entry name" value="SDR_c"/>
    <property type="match status" value="1"/>
</dbReference>
<dbReference type="GO" id="GO:0016616">
    <property type="term" value="F:oxidoreductase activity, acting on the CH-OH group of donors, NAD or NADP as acceptor"/>
    <property type="evidence" value="ECO:0007669"/>
    <property type="project" value="TreeGrafter"/>
</dbReference>
<comment type="similarity">
    <text evidence="1">Belongs to the short-chain dehydrogenases/reductases (SDR) family.</text>
</comment>
<dbReference type="Gene3D" id="3.40.50.720">
    <property type="entry name" value="NAD(P)-binding Rossmann-like Domain"/>
    <property type="match status" value="1"/>
</dbReference>
<proteinExistence type="inferred from homology"/>
<keyword evidence="2" id="KW-0560">Oxidoreductase</keyword>